<dbReference type="InterPro" id="IPR009003">
    <property type="entry name" value="Peptidase_S1_PA"/>
</dbReference>
<dbReference type="GO" id="GO:0051607">
    <property type="term" value="P:defense response to virus"/>
    <property type="evidence" value="ECO:0007669"/>
    <property type="project" value="UniProtKB-KW"/>
</dbReference>
<evidence type="ECO:0000313" key="12">
    <source>
        <dbReference type="Proteomes" id="UP000252706"/>
    </source>
</evidence>
<feature type="domain" description="Reverse transcriptase" evidence="10">
    <location>
        <begin position="23"/>
        <end position="265"/>
    </location>
</feature>
<dbReference type="Gene3D" id="2.40.10.10">
    <property type="entry name" value="Trypsin-like serine proteases"/>
    <property type="match status" value="2"/>
</dbReference>
<evidence type="ECO:0000256" key="2">
    <source>
        <dbReference type="ARBA" id="ARBA00022679"/>
    </source>
</evidence>
<keyword evidence="5" id="KW-0460">Magnesium</keyword>
<comment type="similarity">
    <text evidence="8">Belongs to the bacterial reverse transcriptase family.</text>
</comment>
<comment type="catalytic activity">
    <reaction evidence="9">
        <text>DNA(n) + a 2'-deoxyribonucleoside 5'-triphosphate = DNA(n+1) + diphosphate</text>
        <dbReference type="Rhea" id="RHEA:22508"/>
        <dbReference type="Rhea" id="RHEA-COMP:17339"/>
        <dbReference type="Rhea" id="RHEA-COMP:17340"/>
        <dbReference type="ChEBI" id="CHEBI:33019"/>
        <dbReference type="ChEBI" id="CHEBI:61560"/>
        <dbReference type="ChEBI" id="CHEBI:173112"/>
        <dbReference type="EC" id="2.7.7.49"/>
    </reaction>
</comment>
<keyword evidence="3" id="KW-0548">Nucleotidyltransferase</keyword>
<name>A0A366X4P2_9RHOB</name>
<dbReference type="GO" id="GO:0046872">
    <property type="term" value="F:metal ion binding"/>
    <property type="evidence" value="ECO:0007669"/>
    <property type="project" value="UniProtKB-KW"/>
</dbReference>
<dbReference type="PROSITE" id="PS50878">
    <property type="entry name" value="RT_POL"/>
    <property type="match status" value="1"/>
</dbReference>
<evidence type="ECO:0000256" key="9">
    <source>
        <dbReference type="ARBA" id="ARBA00048173"/>
    </source>
</evidence>
<evidence type="ECO:0000256" key="1">
    <source>
        <dbReference type="ARBA" id="ARBA00012493"/>
    </source>
</evidence>
<dbReference type="GO" id="GO:0003964">
    <property type="term" value="F:RNA-directed DNA polymerase activity"/>
    <property type="evidence" value="ECO:0007669"/>
    <property type="project" value="UniProtKB-KW"/>
</dbReference>
<dbReference type="GO" id="GO:0003723">
    <property type="term" value="F:RNA binding"/>
    <property type="evidence" value="ECO:0007669"/>
    <property type="project" value="InterPro"/>
</dbReference>
<dbReference type="PANTHER" id="PTHR34047:SF7">
    <property type="entry name" value="RNA-DIRECTED DNA POLYMERASE"/>
    <property type="match status" value="1"/>
</dbReference>
<evidence type="ECO:0000259" key="10">
    <source>
        <dbReference type="PROSITE" id="PS50878"/>
    </source>
</evidence>
<dbReference type="InterPro" id="IPR000477">
    <property type="entry name" value="RT_dom"/>
</dbReference>
<dbReference type="PANTHER" id="PTHR34047">
    <property type="entry name" value="NUCLEAR INTRON MATURASE 1, MITOCHONDRIAL-RELATED"/>
    <property type="match status" value="1"/>
</dbReference>
<dbReference type="EC" id="2.7.7.49" evidence="1"/>
<dbReference type="SUPFAM" id="SSF50494">
    <property type="entry name" value="Trypsin-like serine proteases"/>
    <property type="match status" value="1"/>
</dbReference>
<sequence>MSLRRFANLRQVAFHLHRDYRRRMFHIAYGLPAGARYREFTIPKRSGGTRRICAPRKALLNLQRDMLRLIEPDYQPRAHVHGFVSGRQRSIVSNARQHVGKRWVLNIDLEDFFETIHFGRVRGRLVAPPYNYPEEIAQFVAHIACFETEKEVNGTRRTTSVLMPGGALSPLLANVVTDKLDAELARFCRQLGCTYTRYADDVTISSNRRTFPAPIGRFADPESFLEFTLSDSFQQIVEDNGFRINHDKTRLLGQAFQQDVTGLVVNEKVNVKRKFVREVRAMLHDWEFNGLAQASARHFDEKRPNRGRLPEQEASNFEWVVRGKIEFIRQVKGSTDQVFRALAARYNDQCSGQEFHIPLVEDQDVLNAAVCYLENDADGGAVGTCFAIEDDLYVTCAHCLGPNLRVYPRQNPAFPLEADVVAQDDHNDLALIRIRTPLPAFRPAAFLQLAEATEAASVDIRSAVQTAGYPSNLHSASLTMNSTEVTGFSRQSFDGTPPTSDNVISLLSGTFEGMSGGPVLHEGKVVGVIVRGPNEDDRTIPFLATRVSFLETLRAGVSSAS</sequence>
<dbReference type="Pfam" id="PF00078">
    <property type="entry name" value="RVT_1"/>
    <property type="match status" value="1"/>
</dbReference>
<dbReference type="InterPro" id="IPR043504">
    <property type="entry name" value="Peptidase_S1_PA_chymotrypsin"/>
</dbReference>
<evidence type="ECO:0000256" key="4">
    <source>
        <dbReference type="ARBA" id="ARBA00022723"/>
    </source>
</evidence>
<evidence type="ECO:0000256" key="6">
    <source>
        <dbReference type="ARBA" id="ARBA00022918"/>
    </source>
</evidence>
<keyword evidence="4" id="KW-0479">Metal-binding</keyword>
<proteinExistence type="inferred from homology"/>
<evidence type="ECO:0000256" key="5">
    <source>
        <dbReference type="ARBA" id="ARBA00022842"/>
    </source>
</evidence>
<dbReference type="InterPro" id="IPR000123">
    <property type="entry name" value="Reverse_transcriptase_msDNA"/>
</dbReference>
<accession>A0A366X4P2</accession>
<dbReference type="AlphaFoldDB" id="A0A366X4P2"/>
<comment type="caution">
    <text evidence="11">The sequence shown here is derived from an EMBL/GenBank/DDBJ whole genome shotgun (WGS) entry which is preliminary data.</text>
</comment>
<evidence type="ECO:0000256" key="8">
    <source>
        <dbReference type="ARBA" id="ARBA00034120"/>
    </source>
</evidence>
<evidence type="ECO:0000256" key="3">
    <source>
        <dbReference type="ARBA" id="ARBA00022695"/>
    </source>
</evidence>
<keyword evidence="6" id="KW-0695">RNA-directed DNA polymerase</keyword>
<reference evidence="11 12" key="1">
    <citation type="submission" date="2018-07" db="EMBL/GenBank/DDBJ databases">
        <title>Modular assembly of carbohydrate-degrading microbial communities in the ocean.</title>
        <authorList>
            <person name="Enke T.N."/>
            <person name="Datta M.S."/>
            <person name="Schwartzman J.A."/>
            <person name="Cermak N."/>
            <person name="Schmitz D.A."/>
            <person name="Barrere J."/>
            <person name="Cordero O.X."/>
        </authorList>
    </citation>
    <scope>NUCLEOTIDE SEQUENCE [LARGE SCALE GENOMIC DNA]</scope>
    <source>
        <strain evidence="11 12">C3M10</strain>
    </source>
</reference>
<dbReference type="InterPro" id="IPR051083">
    <property type="entry name" value="GrpII_Intron_Splice-Mob/Def"/>
</dbReference>
<dbReference type="CDD" id="cd03487">
    <property type="entry name" value="RT_Bac_retron_II"/>
    <property type="match status" value="1"/>
</dbReference>
<dbReference type="SUPFAM" id="SSF56672">
    <property type="entry name" value="DNA/RNA polymerases"/>
    <property type="match status" value="1"/>
</dbReference>
<keyword evidence="2" id="KW-0808">Transferase</keyword>
<dbReference type="Proteomes" id="UP000252706">
    <property type="component" value="Unassembled WGS sequence"/>
</dbReference>
<evidence type="ECO:0000256" key="7">
    <source>
        <dbReference type="ARBA" id="ARBA00023118"/>
    </source>
</evidence>
<gene>
    <name evidence="11" type="ORF">DS909_07515</name>
</gene>
<organism evidence="11 12">
    <name type="scientific">Phaeobacter gallaeciensis</name>
    <dbReference type="NCBI Taxonomy" id="60890"/>
    <lineage>
        <taxon>Bacteria</taxon>
        <taxon>Pseudomonadati</taxon>
        <taxon>Pseudomonadota</taxon>
        <taxon>Alphaproteobacteria</taxon>
        <taxon>Rhodobacterales</taxon>
        <taxon>Roseobacteraceae</taxon>
        <taxon>Phaeobacter</taxon>
    </lineage>
</organism>
<keyword evidence="7" id="KW-0051">Antiviral defense</keyword>
<dbReference type="EMBL" id="QOCE01000017">
    <property type="protein sequence ID" value="RBW57979.1"/>
    <property type="molecule type" value="Genomic_DNA"/>
</dbReference>
<evidence type="ECO:0000313" key="11">
    <source>
        <dbReference type="EMBL" id="RBW57979.1"/>
    </source>
</evidence>
<dbReference type="Pfam" id="PF13365">
    <property type="entry name" value="Trypsin_2"/>
    <property type="match status" value="1"/>
</dbReference>
<dbReference type="PRINTS" id="PR00866">
    <property type="entry name" value="RNADNAPOLMS"/>
</dbReference>
<dbReference type="InterPro" id="IPR043502">
    <property type="entry name" value="DNA/RNA_pol_sf"/>
</dbReference>
<dbReference type="OrthoDB" id="7055795at2"/>
<protein>
    <recommendedName>
        <fullName evidence="1">RNA-directed DNA polymerase</fullName>
        <ecNumber evidence="1">2.7.7.49</ecNumber>
    </recommendedName>
</protein>